<dbReference type="InterPro" id="IPR017946">
    <property type="entry name" value="PLC-like_Pdiesterase_TIM-brl"/>
</dbReference>
<dbReference type="EMBL" id="JBHUIT010000001">
    <property type="protein sequence ID" value="MFD2255121.1"/>
    <property type="molecule type" value="Genomic_DNA"/>
</dbReference>
<dbReference type="CDD" id="cd08582">
    <property type="entry name" value="GDPD_like_2"/>
    <property type="match status" value="1"/>
</dbReference>
<sequence length="253" mass="27515">MNSSSIPLIIAHRGASAAAPENTMPAFEEAWRQGADGIEIDIRLTKDGEIVAIHDADTLRTCGVRKIIAESDWQQLENLMPGNPDKPSQPGTRIPRLSEILADLPPGKRLFIEVKCGVEIVETLAEHLLGEAGLERFTIISFHQDVIRSFKELAPGIRANWITDFRLDPSGTLTPGPEMIIRTLKKISADGLSGEAHPILRADFGEKIITAGFDYHVWTVDDSATAGKFIAAGVSSLTTNLPGKLREDLLAGY</sequence>
<evidence type="ECO:0000259" key="1">
    <source>
        <dbReference type="PROSITE" id="PS51704"/>
    </source>
</evidence>
<keyword evidence="3" id="KW-1185">Reference proteome</keyword>
<comment type="caution">
    <text evidence="2">The sequence shown here is derived from an EMBL/GenBank/DDBJ whole genome shotgun (WGS) entry which is preliminary data.</text>
</comment>
<feature type="domain" description="GP-PDE" evidence="1">
    <location>
        <begin position="7"/>
        <end position="249"/>
    </location>
</feature>
<dbReference type="PROSITE" id="PS51704">
    <property type="entry name" value="GP_PDE"/>
    <property type="match status" value="1"/>
</dbReference>
<gene>
    <name evidence="2" type="ORF">ACFSSA_00395</name>
</gene>
<dbReference type="PANTHER" id="PTHR46211:SF1">
    <property type="entry name" value="GLYCEROPHOSPHODIESTER PHOSPHODIESTERASE, CYTOPLASMIC"/>
    <property type="match status" value="1"/>
</dbReference>
<reference evidence="3" key="1">
    <citation type="journal article" date="2019" name="Int. J. Syst. Evol. Microbiol.">
        <title>The Global Catalogue of Microorganisms (GCM) 10K type strain sequencing project: providing services to taxonomists for standard genome sequencing and annotation.</title>
        <authorList>
            <consortium name="The Broad Institute Genomics Platform"/>
            <consortium name="The Broad Institute Genome Sequencing Center for Infectious Disease"/>
            <person name="Wu L."/>
            <person name="Ma J."/>
        </authorList>
    </citation>
    <scope>NUCLEOTIDE SEQUENCE [LARGE SCALE GENOMIC DNA]</scope>
    <source>
        <strain evidence="3">CGMCC 4.7106</strain>
    </source>
</reference>
<protein>
    <submittedName>
        <fullName evidence="2">Glycerophosphodiester phosphodiesterase</fullName>
    </submittedName>
</protein>
<proteinExistence type="predicted"/>
<dbReference type="InterPro" id="IPR030395">
    <property type="entry name" value="GP_PDE_dom"/>
</dbReference>
<accession>A0ABW5D539</accession>
<evidence type="ECO:0000313" key="3">
    <source>
        <dbReference type="Proteomes" id="UP001597375"/>
    </source>
</evidence>
<organism evidence="2 3">
    <name type="scientific">Luteolibacter algae</name>
    <dbReference type="NCBI Taxonomy" id="454151"/>
    <lineage>
        <taxon>Bacteria</taxon>
        <taxon>Pseudomonadati</taxon>
        <taxon>Verrucomicrobiota</taxon>
        <taxon>Verrucomicrobiia</taxon>
        <taxon>Verrucomicrobiales</taxon>
        <taxon>Verrucomicrobiaceae</taxon>
        <taxon>Luteolibacter</taxon>
    </lineage>
</organism>
<dbReference type="RefSeq" id="WP_386817783.1">
    <property type="nucleotide sequence ID" value="NZ_JBHUIT010000001.1"/>
</dbReference>
<evidence type="ECO:0000313" key="2">
    <source>
        <dbReference type="EMBL" id="MFD2255121.1"/>
    </source>
</evidence>
<dbReference type="Pfam" id="PF03009">
    <property type="entry name" value="GDPD"/>
    <property type="match status" value="1"/>
</dbReference>
<dbReference type="SUPFAM" id="SSF51695">
    <property type="entry name" value="PLC-like phosphodiesterases"/>
    <property type="match status" value="1"/>
</dbReference>
<dbReference type="PANTHER" id="PTHR46211">
    <property type="entry name" value="GLYCEROPHOSPHORYL DIESTER PHOSPHODIESTERASE"/>
    <property type="match status" value="1"/>
</dbReference>
<dbReference type="Proteomes" id="UP001597375">
    <property type="component" value="Unassembled WGS sequence"/>
</dbReference>
<name>A0ABW5D539_9BACT</name>
<dbReference type="Gene3D" id="3.20.20.190">
    <property type="entry name" value="Phosphatidylinositol (PI) phosphodiesterase"/>
    <property type="match status" value="1"/>
</dbReference>